<protein>
    <submittedName>
        <fullName evidence="1">Uncharacterized protein</fullName>
    </submittedName>
</protein>
<feature type="non-terminal residue" evidence="1">
    <location>
        <position position="29"/>
    </location>
</feature>
<sequence>MWQPLIPCISPQAPDLAPGALAICSTHHQ</sequence>
<keyword evidence="2" id="KW-1185">Reference proteome</keyword>
<dbReference type="Proteomes" id="UP000265520">
    <property type="component" value="Unassembled WGS sequence"/>
</dbReference>
<evidence type="ECO:0000313" key="1">
    <source>
        <dbReference type="EMBL" id="MCI50201.1"/>
    </source>
</evidence>
<comment type="caution">
    <text evidence="1">The sequence shown here is derived from an EMBL/GenBank/DDBJ whole genome shotgun (WGS) entry which is preliminary data.</text>
</comment>
<organism evidence="1 2">
    <name type="scientific">Trifolium medium</name>
    <dbReference type="NCBI Taxonomy" id="97028"/>
    <lineage>
        <taxon>Eukaryota</taxon>
        <taxon>Viridiplantae</taxon>
        <taxon>Streptophyta</taxon>
        <taxon>Embryophyta</taxon>
        <taxon>Tracheophyta</taxon>
        <taxon>Spermatophyta</taxon>
        <taxon>Magnoliopsida</taxon>
        <taxon>eudicotyledons</taxon>
        <taxon>Gunneridae</taxon>
        <taxon>Pentapetalae</taxon>
        <taxon>rosids</taxon>
        <taxon>fabids</taxon>
        <taxon>Fabales</taxon>
        <taxon>Fabaceae</taxon>
        <taxon>Papilionoideae</taxon>
        <taxon>50 kb inversion clade</taxon>
        <taxon>NPAAA clade</taxon>
        <taxon>Hologalegina</taxon>
        <taxon>IRL clade</taxon>
        <taxon>Trifolieae</taxon>
        <taxon>Trifolium</taxon>
    </lineage>
</organism>
<proteinExistence type="predicted"/>
<accession>A0A392SMU5</accession>
<reference evidence="1 2" key="1">
    <citation type="journal article" date="2018" name="Front. Plant Sci.">
        <title>Red Clover (Trifolium pratense) and Zigzag Clover (T. medium) - A Picture of Genomic Similarities and Differences.</title>
        <authorList>
            <person name="Dluhosova J."/>
            <person name="Istvanek J."/>
            <person name="Nedelnik J."/>
            <person name="Repkova J."/>
        </authorList>
    </citation>
    <scope>NUCLEOTIDE SEQUENCE [LARGE SCALE GENOMIC DNA]</scope>
    <source>
        <strain evidence="2">cv. 10/8</strain>
        <tissue evidence="1">Leaf</tissue>
    </source>
</reference>
<name>A0A392SMU5_9FABA</name>
<dbReference type="EMBL" id="LXQA010412924">
    <property type="protein sequence ID" value="MCI50201.1"/>
    <property type="molecule type" value="Genomic_DNA"/>
</dbReference>
<evidence type="ECO:0000313" key="2">
    <source>
        <dbReference type="Proteomes" id="UP000265520"/>
    </source>
</evidence>
<dbReference type="AlphaFoldDB" id="A0A392SMU5"/>